<evidence type="ECO:0000313" key="1">
    <source>
        <dbReference type="EMBL" id="EJT48823.1"/>
    </source>
</evidence>
<dbReference type="VEuPathDB" id="FungiDB:A1Q1_02158"/>
<reference evidence="1 2" key="1">
    <citation type="journal article" date="2012" name="Eukaryot. Cell">
        <title>Draft genome sequence of CBS 2479, the standard type strain of Trichosporon asahii.</title>
        <authorList>
            <person name="Yang R.Y."/>
            <person name="Li H.T."/>
            <person name="Zhu H."/>
            <person name="Zhou G.P."/>
            <person name="Wang M."/>
            <person name="Wang L."/>
        </authorList>
    </citation>
    <scope>NUCLEOTIDE SEQUENCE [LARGE SCALE GENOMIC DNA]</scope>
    <source>
        <strain evidence="2">ATCC 90039 / CBS 2479 / JCM 2466 / KCTC 7840 / NCYC 2677 / UAMH 7654</strain>
    </source>
</reference>
<organism evidence="1 2">
    <name type="scientific">Trichosporon asahii var. asahii (strain ATCC 90039 / CBS 2479 / JCM 2466 / KCTC 7840 / NBRC 103889/ NCYC 2677 / UAMH 7654)</name>
    <name type="common">Yeast</name>
    <dbReference type="NCBI Taxonomy" id="1186058"/>
    <lineage>
        <taxon>Eukaryota</taxon>
        <taxon>Fungi</taxon>
        <taxon>Dikarya</taxon>
        <taxon>Basidiomycota</taxon>
        <taxon>Agaricomycotina</taxon>
        <taxon>Tremellomycetes</taxon>
        <taxon>Trichosporonales</taxon>
        <taxon>Trichosporonaceae</taxon>
        <taxon>Trichosporon</taxon>
    </lineage>
</organism>
<protein>
    <submittedName>
        <fullName evidence="1">Uncharacterized protein</fullName>
    </submittedName>
</protein>
<evidence type="ECO:0000313" key="2">
    <source>
        <dbReference type="Proteomes" id="UP000002748"/>
    </source>
</evidence>
<dbReference type="KEGG" id="tasa:A1Q1_02158"/>
<dbReference type="AlphaFoldDB" id="J5QS53"/>
<comment type="caution">
    <text evidence="1">The sequence shown here is derived from an EMBL/GenBank/DDBJ whole genome shotgun (WGS) entry which is preliminary data.</text>
</comment>
<sequence length="242" mass="28086">MPLFSSLKRSWYNAAAKRASKSLKVTKPSKAASIHSARLNTPSVSSLTLSIYSECIFRRRPSLPDRSYVFLVHDNDLIEEDNETYGTKLRKHKALRRHTDTKMAAWLAMRRAFVPCMPETWEEYVAALRRLHIMFACYLECREARLAEAEAWLAVQQHLSTRRLAKDGSIRDRPMKKLLKAKEEVDRLRGRVDRGRIRLTRFEDVVASARWQRRTINEAMLEDLRKLSQLVDGGADEQKAWG</sequence>
<dbReference type="GeneID" id="25985672"/>
<accession>J5QS53</accession>
<name>J5QS53_TRIAS</name>
<gene>
    <name evidence="1" type="ORF">A1Q1_02158</name>
</gene>
<dbReference type="HOGENOM" id="CLU_1147883_0_0_1"/>
<dbReference type="RefSeq" id="XP_014180578.1">
    <property type="nucleotide sequence ID" value="XM_014325103.1"/>
</dbReference>
<proteinExistence type="predicted"/>
<dbReference type="EMBL" id="ALBS01000190">
    <property type="protein sequence ID" value="EJT48823.1"/>
    <property type="molecule type" value="Genomic_DNA"/>
</dbReference>
<dbReference type="Proteomes" id="UP000002748">
    <property type="component" value="Unassembled WGS sequence"/>
</dbReference>